<keyword evidence="11" id="KW-1185">Reference proteome</keyword>
<dbReference type="SFLD" id="SFLDG01070">
    <property type="entry name" value="PLP-dependent"/>
    <property type="match status" value="1"/>
</dbReference>
<comment type="cofactor">
    <cofactor evidence="2">
        <name>[4Fe-4S] cluster</name>
        <dbReference type="ChEBI" id="CHEBI:49883"/>
    </cofactor>
</comment>
<organism evidence="10 11">
    <name type="scientific">Spartinivicinus poritis</name>
    <dbReference type="NCBI Taxonomy" id="2994640"/>
    <lineage>
        <taxon>Bacteria</taxon>
        <taxon>Pseudomonadati</taxon>
        <taxon>Pseudomonadota</taxon>
        <taxon>Gammaproteobacteria</taxon>
        <taxon>Oceanospirillales</taxon>
        <taxon>Zooshikellaceae</taxon>
        <taxon>Spartinivicinus</taxon>
    </lineage>
</organism>
<keyword evidence="6" id="KW-0479">Metal-binding</keyword>
<evidence type="ECO:0000256" key="8">
    <source>
        <dbReference type="ARBA" id="ARBA00023004"/>
    </source>
</evidence>
<evidence type="ECO:0000256" key="4">
    <source>
        <dbReference type="ARBA" id="ARBA00022485"/>
    </source>
</evidence>
<reference evidence="10 11" key="1">
    <citation type="submission" date="2022-11" db="EMBL/GenBank/DDBJ databases">
        <title>Spartinivicinus poritis sp. nov., isolated from scleractinian coral Porites lutea.</title>
        <authorList>
            <person name="Zhang G."/>
            <person name="Cai L."/>
            <person name="Wei Q."/>
        </authorList>
    </citation>
    <scope>NUCLEOTIDE SEQUENCE [LARGE SCALE GENOMIC DNA]</scope>
    <source>
        <strain evidence="10 11">A2-2</strain>
    </source>
</reference>
<evidence type="ECO:0000313" key="11">
    <source>
        <dbReference type="Proteomes" id="UP001528823"/>
    </source>
</evidence>
<dbReference type="InterPro" id="IPR003739">
    <property type="entry name" value="Lys_aminomutase/Glu_NH3_mut"/>
</dbReference>
<protein>
    <submittedName>
        <fullName evidence="10">Lysine 2,3-aminomutase</fullName>
    </submittedName>
</protein>
<comment type="caution">
    <text evidence="10">The sequence shown here is derived from an EMBL/GenBank/DDBJ whole genome shotgun (WGS) entry which is preliminary data.</text>
</comment>
<dbReference type="RefSeq" id="WP_274688001.1">
    <property type="nucleotide sequence ID" value="NZ_JAPMOU010000006.1"/>
</dbReference>
<evidence type="ECO:0000256" key="5">
    <source>
        <dbReference type="ARBA" id="ARBA00022691"/>
    </source>
</evidence>
<dbReference type="EMBL" id="JAPMOU010000006">
    <property type="protein sequence ID" value="MDE1461639.1"/>
    <property type="molecule type" value="Genomic_DNA"/>
</dbReference>
<evidence type="ECO:0000256" key="6">
    <source>
        <dbReference type="ARBA" id="ARBA00022723"/>
    </source>
</evidence>
<sequence>MTKKNYQLKYYNINNFETIPQLQALSDDQKHTMRVISHVLPFRTNNYVINELIDWNNIPEDPMFQLAFMQHEFLSKKQFNQVASAIHQTNYPDKLKRVIHKVRAQLNPHPAEQLVHNVPLLAGTPVPGLQHKYRETALIFPTAGQTCFTYCTFCFRWPQFIGEKQLKFATDQSQLFFQYLKHHKEITDVLITGGDPMIMSARHLDKLISPLLSNDYKHIQNIRIGSKVLSFWPYRFITDQDADQYLYIFEKVNKSGKHLAFMAHFNHWRELETEATQEAVQRILTTGTSIRCQSPLLRKINDDPNIWQQMWQTQVKLGMIPYYMFVERDTGPKSYYEIPLVKAYEIFRQAYQKTSGLARTVRGPSMSAAPGKITVEGIEEIAGEKVIQLKFLQSRNPEWCNKIFYAKYNDKACWLSDLVPAFGKQVFFFEAELLKSTVNSVNNKDNIDVTPVSLSY</sequence>
<dbReference type="PANTHER" id="PTHR30538:SF0">
    <property type="entry name" value="L-LYSINE 2,3-AMINOMUTASE AQ_1632-RELATED"/>
    <property type="match status" value="1"/>
</dbReference>
<keyword evidence="8" id="KW-0408">Iron</keyword>
<dbReference type="PANTHER" id="PTHR30538">
    <property type="entry name" value="LYSINE 2,3-AMINOMUTASE-RELATED"/>
    <property type="match status" value="1"/>
</dbReference>
<dbReference type="Gene3D" id="3.20.20.70">
    <property type="entry name" value="Aldolase class I"/>
    <property type="match status" value="1"/>
</dbReference>
<evidence type="ECO:0000256" key="2">
    <source>
        <dbReference type="ARBA" id="ARBA00001966"/>
    </source>
</evidence>
<evidence type="ECO:0000256" key="3">
    <source>
        <dbReference type="ARBA" id="ARBA00008703"/>
    </source>
</evidence>
<keyword evidence="9" id="KW-0411">Iron-sulfur</keyword>
<dbReference type="InterPro" id="IPR058240">
    <property type="entry name" value="rSAM_sf"/>
</dbReference>
<accession>A0ABT5U930</accession>
<name>A0ABT5U930_9GAMM</name>
<keyword evidence="5" id="KW-0949">S-adenosyl-L-methionine</keyword>
<comment type="similarity">
    <text evidence="3">Belongs to the radical SAM superfamily. KamA family.</text>
</comment>
<evidence type="ECO:0000256" key="9">
    <source>
        <dbReference type="ARBA" id="ARBA00023014"/>
    </source>
</evidence>
<keyword evidence="7" id="KW-0663">Pyridoxal phosphate</keyword>
<dbReference type="SUPFAM" id="SSF102114">
    <property type="entry name" value="Radical SAM enzymes"/>
    <property type="match status" value="1"/>
</dbReference>
<proteinExistence type="inferred from homology"/>
<evidence type="ECO:0000256" key="1">
    <source>
        <dbReference type="ARBA" id="ARBA00001933"/>
    </source>
</evidence>
<dbReference type="InterPro" id="IPR007197">
    <property type="entry name" value="rSAM"/>
</dbReference>
<dbReference type="SFLD" id="SFLDS00029">
    <property type="entry name" value="Radical_SAM"/>
    <property type="match status" value="1"/>
</dbReference>
<evidence type="ECO:0000313" key="10">
    <source>
        <dbReference type="EMBL" id="MDE1461639.1"/>
    </source>
</evidence>
<comment type="cofactor">
    <cofactor evidence="1">
        <name>pyridoxal 5'-phosphate</name>
        <dbReference type="ChEBI" id="CHEBI:597326"/>
    </cofactor>
</comment>
<gene>
    <name evidence="10" type="ORF">ORQ98_06625</name>
</gene>
<keyword evidence="4" id="KW-0004">4Fe-4S</keyword>
<evidence type="ECO:0000256" key="7">
    <source>
        <dbReference type="ARBA" id="ARBA00022898"/>
    </source>
</evidence>
<dbReference type="Proteomes" id="UP001528823">
    <property type="component" value="Unassembled WGS sequence"/>
</dbReference>
<dbReference type="InterPro" id="IPR013785">
    <property type="entry name" value="Aldolase_TIM"/>
</dbReference>